<dbReference type="InterPro" id="IPR020843">
    <property type="entry name" value="ER"/>
</dbReference>
<evidence type="ECO:0000259" key="3">
    <source>
        <dbReference type="SMART" id="SM00829"/>
    </source>
</evidence>
<accession>A0A813YJA3</accession>
<reference evidence="4" key="1">
    <citation type="submission" date="2021-02" db="EMBL/GenBank/DDBJ databases">
        <authorList>
            <person name="Nowell W R."/>
        </authorList>
    </citation>
    <scope>NUCLEOTIDE SEQUENCE</scope>
</reference>
<dbReference type="InterPro" id="IPR036291">
    <property type="entry name" value="NAD(P)-bd_dom_sf"/>
</dbReference>
<comment type="caution">
    <text evidence="4">The sequence shown here is derived from an EMBL/GenBank/DDBJ whole genome shotgun (WGS) entry which is preliminary data.</text>
</comment>
<dbReference type="EMBL" id="CAJNOE010000085">
    <property type="protein sequence ID" value="CAF0884838.1"/>
    <property type="molecule type" value="Genomic_DNA"/>
</dbReference>
<dbReference type="Proteomes" id="UP000663868">
    <property type="component" value="Unassembled WGS sequence"/>
</dbReference>
<feature type="domain" description="Enoyl reductase (ER)" evidence="3">
    <location>
        <begin position="72"/>
        <end position="375"/>
    </location>
</feature>
<dbReference type="PANTHER" id="PTHR45681">
    <property type="entry name" value="POLYKETIDE SYNTHASE 44-RELATED"/>
    <property type="match status" value="1"/>
</dbReference>
<dbReference type="Pfam" id="PF08659">
    <property type="entry name" value="KR"/>
    <property type="match status" value="1"/>
</dbReference>
<name>A0A813YJA3_9BILA</name>
<evidence type="ECO:0000313" key="4">
    <source>
        <dbReference type="EMBL" id="CAF0884838.1"/>
    </source>
</evidence>
<dbReference type="GO" id="GO:0016740">
    <property type="term" value="F:transferase activity"/>
    <property type="evidence" value="ECO:0007669"/>
    <property type="project" value="UniProtKB-KW"/>
</dbReference>
<dbReference type="SUPFAM" id="SSF51735">
    <property type="entry name" value="NAD(P)-binding Rossmann-fold domains"/>
    <property type="match status" value="2"/>
</dbReference>
<proteinExistence type="predicted"/>
<sequence>MINSRYSTDTCEVVLRLNDTNQNQVQHLTWHYEMLLKSADDEQEQSKFEQISIIPKRDADEKPFRICVPQSRFLSELTWFEEDREKELLPGMVEVRVHCVGINFHDVLKARGLNPYTRTFAQSDENQPKLDRDAEPGANSNGTYHSHIMINSQPVIRIPSDVPPTDEQLCGLPCPILTVIYSLKYRVHLQAGQTVLIHAVTGAAGQWCIQYCQYIGARVIATAGTEEKRCFLREYYGIEHVFNSRDASFVNNIRQILPQGVDVIVNSLSSNLLEESIKLLSYHGHFVEWGKRDIYHNNNLSMFQLRSDCSFHVIDFISLADHLSPLIRLMLEEAIDLFVQRILRAVEPTVTYEPSQVIEALLRCNSGQVMGKTVFRITSSDQPLNINKKQSNSLLKVVSDNTMFSSEVCNQGTILISGSFGGLGLTMSRWMIEQRGVKYIALMNRRTLVELEKPSNPQYDYWLRLKRITKEYNAHVDVVQADVTNFQQVHDLIERFNKTSYPIRGIIHSAVVSEDRTLGNLTQEHLSLVLPPKVRGA</sequence>
<dbReference type="AlphaFoldDB" id="A0A813YJA3"/>
<dbReference type="InterPro" id="IPR013968">
    <property type="entry name" value="PKS_KR"/>
</dbReference>
<dbReference type="Gene3D" id="3.40.50.720">
    <property type="entry name" value="NAD(P)-binding Rossmann-like Domain"/>
    <property type="match status" value="2"/>
</dbReference>
<protein>
    <recommendedName>
        <fullName evidence="3">Enoyl reductase (ER) domain-containing protein</fullName>
    </recommendedName>
</protein>
<dbReference type="PANTHER" id="PTHR45681:SF6">
    <property type="entry name" value="POLYKETIDE SYNTHASE 37"/>
    <property type="match status" value="1"/>
</dbReference>
<dbReference type="EMBL" id="CAJOBB010001705">
    <property type="protein sequence ID" value="CAF3892949.1"/>
    <property type="molecule type" value="Genomic_DNA"/>
</dbReference>
<dbReference type="Proteomes" id="UP000663860">
    <property type="component" value="Unassembled WGS sequence"/>
</dbReference>
<evidence type="ECO:0000313" key="5">
    <source>
        <dbReference type="EMBL" id="CAF3892949.1"/>
    </source>
</evidence>
<dbReference type="SUPFAM" id="SSF50129">
    <property type="entry name" value="GroES-like"/>
    <property type="match status" value="1"/>
</dbReference>
<dbReference type="InterPro" id="IPR050444">
    <property type="entry name" value="Polyketide_Synthase"/>
</dbReference>
<dbReference type="SMART" id="SM00829">
    <property type="entry name" value="PKS_ER"/>
    <property type="match status" value="1"/>
</dbReference>
<evidence type="ECO:0000313" key="6">
    <source>
        <dbReference type="Proteomes" id="UP000663860"/>
    </source>
</evidence>
<evidence type="ECO:0000256" key="1">
    <source>
        <dbReference type="ARBA" id="ARBA00022679"/>
    </source>
</evidence>
<gene>
    <name evidence="4" type="ORF">IZO911_LOCUS11393</name>
    <name evidence="5" type="ORF">KXQ929_LOCUS22384</name>
</gene>
<keyword evidence="1" id="KW-0808">Transferase</keyword>
<dbReference type="InterPro" id="IPR013149">
    <property type="entry name" value="ADH-like_C"/>
</dbReference>
<dbReference type="InterPro" id="IPR011032">
    <property type="entry name" value="GroES-like_sf"/>
</dbReference>
<evidence type="ECO:0000256" key="2">
    <source>
        <dbReference type="SAM" id="MobiDB-lite"/>
    </source>
</evidence>
<feature type="compositionally biased region" description="Basic and acidic residues" evidence="2">
    <location>
        <begin position="126"/>
        <end position="135"/>
    </location>
</feature>
<dbReference type="CDD" id="cd05195">
    <property type="entry name" value="enoyl_red"/>
    <property type="match status" value="1"/>
</dbReference>
<dbReference type="GO" id="GO:0016491">
    <property type="term" value="F:oxidoreductase activity"/>
    <property type="evidence" value="ECO:0007669"/>
    <property type="project" value="InterPro"/>
</dbReference>
<feature type="region of interest" description="Disordered" evidence="2">
    <location>
        <begin position="120"/>
        <end position="142"/>
    </location>
</feature>
<dbReference type="Gene3D" id="3.90.180.10">
    <property type="entry name" value="Medium-chain alcohol dehydrogenases, catalytic domain"/>
    <property type="match status" value="1"/>
</dbReference>
<organism evidence="4 6">
    <name type="scientific">Adineta steineri</name>
    <dbReference type="NCBI Taxonomy" id="433720"/>
    <lineage>
        <taxon>Eukaryota</taxon>
        <taxon>Metazoa</taxon>
        <taxon>Spiralia</taxon>
        <taxon>Gnathifera</taxon>
        <taxon>Rotifera</taxon>
        <taxon>Eurotatoria</taxon>
        <taxon>Bdelloidea</taxon>
        <taxon>Adinetida</taxon>
        <taxon>Adinetidae</taxon>
        <taxon>Adineta</taxon>
    </lineage>
</organism>
<dbReference type="Pfam" id="PF00107">
    <property type="entry name" value="ADH_zinc_N"/>
    <property type="match status" value="1"/>
</dbReference>